<evidence type="ECO:0000313" key="2">
    <source>
        <dbReference type="Proteomes" id="UP001060215"/>
    </source>
</evidence>
<gene>
    <name evidence="1" type="ORF">LOK49_LG03G03926</name>
</gene>
<protein>
    <submittedName>
        <fullName evidence="1">Para-Rep C1</fullName>
    </submittedName>
</protein>
<evidence type="ECO:0000313" key="1">
    <source>
        <dbReference type="EMBL" id="KAI8021486.1"/>
    </source>
</evidence>
<keyword evidence="2" id="KW-1185">Reference proteome</keyword>
<sequence length="196" mass="23670">MNRRVQRIFKLDYHHLRFVYLLRDGASMSIFYWQKIKMILDKRLWNLFHEESTTLIFSDLESVAQSVVRGLIRHCKIIYQKFRRVGSSGDTILKDVSRYSMRDCDMVQRNQEDRRRVDVIARRSIGMKRREEIRKGLEKMRGTPEEAIAYAKKEESRVASPWEHGVYLKRGSNKRKIRDREWQIHVQRVINEELDN</sequence>
<dbReference type="EMBL" id="CM045763">
    <property type="protein sequence ID" value="KAI8021486.1"/>
    <property type="molecule type" value="Genomic_DNA"/>
</dbReference>
<accession>A0ACC0ICQ4</accession>
<proteinExistence type="predicted"/>
<name>A0ACC0ICQ4_9ERIC</name>
<organism evidence="1 2">
    <name type="scientific">Camellia lanceoleosa</name>
    <dbReference type="NCBI Taxonomy" id="1840588"/>
    <lineage>
        <taxon>Eukaryota</taxon>
        <taxon>Viridiplantae</taxon>
        <taxon>Streptophyta</taxon>
        <taxon>Embryophyta</taxon>
        <taxon>Tracheophyta</taxon>
        <taxon>Spermatophyta</taxon>
        <taxon>Magnoliopsida</taxon>
        <taxon>eudicotyledons</taxon>
        <taxon>Gunneridae</taxon>
        <taxon>Pentapetalae</taxon>
        <taxon>asterids</taxon>
        <taxon>Ericales</taxon>
        <taxon>Theaceae</taxon>
        <taxon>Camellia</taxon>
    </lineage>
</organism>
<comment type="caution">
    <text evidence="1">The sequence shown here is derived from an EMBL/GenBank/DDBJ whole genome shotgun (WGS) entry which is preliminary data.</text>
</comment>
<dbReference type="Proteomes" id="UP001060215">
    <property type="component" value="Chromosome 6"/>
</dbReference>
<reference evidence="1 2" key="1">
    <citation type="journal article" date="2022" name="Plant J.">
        <title>Chromosome-level genome of Camellia lanceoleosa provides a valuable resource for understanding genome evolution and self-incompatibility.</title>
        <authorList>
            <person name="Gong W."/>
            <person name="Xiao S."/>
            <person name="Wang L."/>
            <person name="Liao Z."/>
            <person name="Chang Y."/>
            <person name="Mo W."/>
            <person name="Hu G."/>
            <person name="Li W."/>
            <person name="Zhao G."/>
            <person name="Zhu H."/>
            <person name="Hu X."/>
            <person name="Ji K."/>
            <person name="Xiang X."/>
            <person name="Song Q."/>
            <person name="Yuan D."/>
            <person name="Jin S."/>
            <person name="Zhang L."/>
        </authorList>
    </citation>
    <scope>NUCLEOTIDE SEQUENCE [LARGE SCALE GENOMIC DNA]</scope>
    <source>
        <strain evidence="1">SQ_2022a</strain>
    </source>
</reference>